<feature type="domain" description="SF4 helicase" evidence="1">
    <location>
        <begin position="165"/>
        <end position="434"/>
    </location>
</feature>
<dbReference type="SUPFAM" id="SSF52540">
    <property type="entry name" value="P-loop containing nucleoside triphosphate hydrolases"/>
    <property type="match status" value="1"/>
</dbReference>
<dbReference type="InterPro" id="IPR027417">
    <property type="entry name" value="P-loop_NTPase"/>
</dbReference>
<dbReference type="PANTHER" id="PTHR30153">
    <property type="entry name" value="REPLICATIVE DNA HELICASE DNAB"/>
    <property type="match status" value="1"/>
</dbReference>
<dbReference type="AlphaFoldDB" id="A0A0F9NP19"/>
<evidence type="ECO:0000313" key="2">
    <source>
        <dbReference type="EMBL" id="KKN13807.1"/>
    </source>
</evidence>
<dbReference type="EMBL" id="LAZR01003882">
    <property type="protein sequence ID" value="KKN13807.1"/>
    <property type="molecule type" value="Genomic_DNA"/>
</dbReference>
<dbReference type="GO" id="GO:0005829">
    <property type="term" value="C:cytosol"/>
    <property type="evidence" value="ECO:0007669"/>
    <property type="project" value="TreeGrafter"/>
</dbReference>
<dbReference type="PANTHER" id="PTHR30153:SF2">
    <property type="entry name" value="REPLICATIVE DNA HELICASE"/>
    <property type="match status" value="1"/>
</dbReference>
<dbReference type="GO" id="GO:0005524">
    <property type="term" value="F:ATP binding"/>
    <property type="evidence" value="ECO:0007669"/>
    <property type="project" value="InterPro"/>
</dbReference>
<organism evidence="2">
    <name type="scientific">marine sediment metagenome</name>
    <dbReference type="NCBI Taxonomy" id="412755"/>
    <lineage>
        <taxon>unclassified sequences</taxon>
        <taxon>metagenomes</taxon>
        <taxon>ecological metagenomes</taxon>
    </lineage>
</organism>
<dbReference type="Pfam" id="PF03796">
    <property type="entry name" value="DnaB_C"/>
    <property type="match status" value="1"/>
</dbReference>
<proteinExistence type="predicted"/>
<comment type="caution">
    <text evidence="2">The sequence shown here is derived from an EMBL/GenBank/DDBJ whole genome shotgun (WGS) entry which is preliminary data.</text>
</comment>
<dbReference type="GO" id="GO:0003678">
    <property type="term" value="F:DNA helicase activity"/>
    <property type="evidence" value="ECO:0007669"/>
    <property type="project" value="InterPro"/>
</dbReference>
<dbReference type="PROSITE" id="PS51199">
    <property type="entry name" value="SF4_HELICASE"/>
    <property type="match status" value="1"/>
</dbReference>
<dbReference type="Gene3D" id="3.40.50.300">
    <property type="entry name" value="P-loop containing nucleotide triphosphate hydrolases"/>
    <property type="match status" value="1"/>
</dbReference>
<protein>
    <recommendedName>
        <fullName evidence="1">SF4 helicase domain-containing protein</fullName>
    </recommendedName>
</protein>
<name>A0A0F9NP19_9ZZZZ</name>
<sequence length="444" mass="51967">MGSERYRDTSTELRVIAFALRKDHRVLDDVERDYFSIRAYSLFFDICSSLKSTMPQNMLRDKLGERFKEPDLYLPFILKCFQCKIDKITEKNVKVLIEKLKRLRYFRLSLEKVEELINQIGDGQEEEVRKTARQIATIGIKQKRVYTGELLKDFEERKEIIKARMEKPMVGIPTGVERFDRISGGIVKGELGIVIGETNIGKSIALENFALYPWERGYNVMYVNLEMPKSQVEFRADSRLAKLKYKKFRLGDFTEKDLIKWEKTIKEYRKKRKNFFEIVCLPRSCSPLDVEREAERIQDQYGKKIDLIVVDYLNIMRPNREGKGSSKLWENQVDIAWELKEIATDFQEEGIAIWTGNQVTDEAEGTSELKKKHIKYGRGIGEVAQIVLGLVQDQDDLLENVMQLQTLKLRDLHKINPIILRPNFDFMMLNQEEVRPGMRSLANI</sequence>
<evidence type="ECO:0000259" key="1">
    <source>
        <dbReference type="PROSITE" id="PS51199"/>
    </source>
</evidence>
<dbReference type="InterPro" id="IPR007694">
    <property type="entry name" value="DNA_helicase_DnaB-like_C"/>
</dbReference>
<reference evidence="2" key="1">
    <citation type="journal article" date="2015" name="Nature">
        <title>Complex archaea that bridge the gap between prokaryotes and eukaryotes.</title>
        <authorList>
            <person name="Spang A."/>
            <person name="Saw J.H."/>
            <person name="Jorgensen S.L."/>
            <person name="Zaremba-Niedzwiedzka K."/>
            <person name="Martijn J."/>
            <person name="Lind A.E."/>
            <person name="van Eijk R."/>
            <person name="Schleper C."/>
            <person name="Guy L."/>
            <person name="Ettema T.J."/>
        </authorList>
    </citation>
    <scope>NUCLEOTIDE SEQUENCE</scope>
</reference>
<accession>A0A0F9NP19</accession>
<dbReference type="GO" id="GO:0006260">
    <property type="term" value="P:DNA replication"/>
    <property type="evidence" value="ECO:0007669"/>
    <property type="project" value="InterPro"/>
</dbReference>
<gene>
    <name evidence="2" type="ORF">LCGC14_1002550</name>
</gene>